<comment type="caution">
    <text evidence="5">The sequence shown here is derived from an EMBL/GenBank/DDBJ whole genome shotgun (WGS) entry which is preliminary data.</text>
</comment>
<proteinExistence type="predicted"/>
<dbReference type="PANTHER" id="PTHR27001">
    <property type="entry name" value="OS01G0253100 PROTEIN"/>
    <property type="match status" value="1"/>
</dbReference>
<dbReference type="AlphaFoldDB" id="A0A7J7KNV4"/>
<dbReference type="GO" id="GO:0005524">
    <property type="term" value="F:ATP binding"/>
    <property type="evidence" value="ECO:0007669"/>
    <property type="project" value="UniProtKB-KW"/>
</dbReference>
<dbReference type="InterPro" id="IPR000719">
    <property type="entry name" value="Prot_kinase_dom"/>
</dbReference>
<evidence type="ECO:0000313" key="6">
    <source>
        <dbReference type="Proteomes" id="UP000593567"/>
    </source>
</evidence>
<evidence type="ECO:0000313" key="5">
    <source>
        <dbReference type="EMBL" id="KAF6039813.1"/>
    </source>
</evidence>
<name>A0A7J7KNV4_BUGNE</name>
<dbReference type="PANTHER" id="PTHR27001:SF931">
    <property type="entry name" value="OS11G0664100 PROTEIN"/>
    <property type="match status" value="1"/>
</dbReference>
<accession>A0A7J7KNV4</accession>
<dbReference type="SUPFAM" id="SSF56112">
    <property type="entry name" value="Protein kinase-like (PK-like)"/>
    <property type="match status" value="1"/>
</dbReference>
<keyword evidence="1" id="KW-0547">Nucleotide-binding</keyword>
<dbReference type="GO" id="GO:0005886">
    <property type="term" value="C:plasma membrane"/>
    <property type="evidence" value="ECO:0007669"/>
    <property type="project" value="TreeGrafter"/>
</dbReference>
<evidence type="ECO:0000259" key="4">
    <source>
        <dbReference type="PROSITE" id="PS50011"/>
    </source>
</evidence>
<feature type="compositionally biased region" description="Low complexity" evidence="3">
    <location>
        <begin position="362"/>
        <end position="376"/>
    </location>
</feature>
<sequence>MCSTMSYTTLHNHENIVSITGKCLNGPSFIILYEFMTNQSLRHQLDTQGVLNMDRRVTILRDAARGIQYLHSNVPSLLHRNIKSTNILLDDGLKAKLSDFGMAVHVNKKSDSSSLENSSQCYTHFSTLNDTSALQRSKGYCSKEVLNGRFSVKTDTYAFGVVIYETLTRLKAYDSSRSRDNRALVDYIEGVANESEDVWNLRDKTIRWEQKTYFKLFRLAKLATADRPKCRPTMKQVYSDLDEIYKNIQSDKYDSEFDEEMQPMSSLPPMQSEYVSGFSPLPDHMSLPVVGQGHHYGNQSANQHRLAPFISQQSSATSPDYLNLQYTQSDALYPPPALHYPPVGSQSMPVGNVERELSIGDSSLGLSSLGDQAQSLPEEGGDTPSPHCDVTNSDERAGEQTTSSDPCTEAPPSESLENESSLPDAEAAVSADSMDSCDLQVYLDKAAQRIQLMNGEDSEDDSELDPDLVAELAGLDLETPS</sequence>
<protein>
    <recommendedName>
        <fullName evidence="4">Protein kinase domain-containing protein</fullName>
    </recommendedName>
</protein>
<dbReference type="OrthoDB" id="4062651at2759"/>
<evidence type="ECO:0000256" key="3">
    <source>
        <dbReference type="SAM" id="MobiDB-lite"/>
    </source>
</evidence>
<keyword evidence="6" id="KW-1185">Reference proteome</keyword>
<evidence type="ECO:0000256" key="1">
    <source>
        <dbReference type="ARBA" id="ARBA00022741"/>
    </source>
</evidence>
<dbReference type="PROSITE" id="PS50011">
    <property type="entry name" value="PROTEIN_KINASE_DOM"/>
    <property type="match status" value="1"/>
</dbReference>
<dbReference type="Pfam" id="PF00069">
    <property type="entry name" value="Pkinase"/>
    <property type="match status" value="1"/>
</dbReference>
<feature type="compositionally biased region" description="Low complexity" evidence="3">
    <location>
        <begin position="410"/>
        <end position="423"/>
    </location>
</feature>
<feature type="domain" description="Protein kinase" evidence="4">
    <location>
        <begin position="1"/>
        <end position="245"/>
    </location>
</feature>
<keyword evidence="2" id="KW-0067">ATP-binding</keyword>
<feature type="region of interest" description="Disordered" evidence="3">
    <location>
        <begin position="362"/>
        <end position="432"/>
    </location>
</feature>
<dbReference type="Gene3D" id="1.10.510.10">
    <property type="entry name" value="Transferase(Phosphotransferase) domain 1"/>
    <property type="match status" value="1"/>
</dbReference>
<dbReference type="Proteomes" id="UP000593567">
    <property type="component" value="Unassembled WGS sequence"/>
</dbReference>
<evidence type="ECO:0000256" key="2">
    <source>
        <dbReference type="ARBA" id="ARBA00022840"/>
    </source>
</evidence>
<gene>
    <name evidence="5" type="ORF">EB796_001894</name>
</gene>
<dbReference type="EMBL" id="VXIV02000210">
    <property type="protein sequence ID" value="KAF6039813.1"/>
    <property type="molecule type" value="Genomic_DNA"/>
</dbReference>
<reference evidence="5" key="1">
    <citation type="submission" date="2020-06" db="EMBL/GenBank/DDBJ databases">
        <title>Draft genome of Bugula neritina, a colonial animal packing powerful symbionts and potential medicines.</title>
        <authorList>
            <person name="Rayko M."/>
        </authorList>
    </citation>
    <scope>NUCLEOTIDE SEQUENCE [LARGE SCALE GENOMIC DNA]</scope>
    <source>
        <strain evidence="5">Kwan_BN1</strain>
    </source>
</reference>
<dbReference type="GO" id="GO:0004672">
    <property type="term" value="F:protein kinase activity"/>
    <property type="evidence" value="ECO:0007669"/>
    <property type="project" value="InterPro"/>
</dbReference>
<dbReference type="InterPro" id="IPR011009">
    <property type="entry name" value="Kinase-like_dom_sf"/>
</dbReference>
<organism evidence="5 6">
    <name type="scientific">Bugula neritina</name>
    <name type="common">Brown bryozoan</name>
    <name type="synonym">Sertularia neritina</name>
    <dbReference type="NCBI Taxonomy" id="10212"/>
    <lineage>
        <taxon>Eukaryota</taxon>
        <taxon>Metazoa</taxon>
        <taxon>Spiralia</taxon>
        <taxon>Lophotrochozoa</taxon>
        <taxon>Bryozoa</taxon>
        <taxon>Gymnolaemata</taxon>
        <taxon>Cheilostomatida</taxon>
        <taxon>Flustrina</taxon>
        <taxon>Buguloidea</taxon>
        <taxon>Bugulidae</taxon>
        <taxon>Bugula</taxon>
    </lineage>
</organism>